<dbReference type="Gene3D" id="3.40.50.1820">
    <property type="entry name" value="alpha/beta hydrolase"/>
    <property type="match status" value="1"/>
</dbReference>
<feature type="domain" description="AB hydrolase-1" evidence="1">
    <location>
        <begin position="83"/>
        <end position="201"/>
    </location>
</feature>
<dbReference type="Proteomes" id="UP001348817">
    <property type="component" value="Chromosome"/>
</dbReference>
<dbReference type="InterPro" id="IPR050266">
    <property type="entry name" value="AB_hydrolase_sf"/>
</dbReference>
<dbReference type="InterPro" id="IPR029058">
    <property type="entry name" value="AB_hydrolase_fold"/>
</dbReference>
<dbReference type="InterPro" id="IPR000073">
    <property type="entry name" value="AB_hydrolase_1"/>
</dbReference>
<organism evidence="2 3">
    <name type="scientific">Fulvitalea axinellae</name>
    <dbReference type="NCBI Taxonomy" id="1182444"/>
    <lineage>
        <taxon>Bacteria</taxon>
        <taxon>Pseudomonadati</taxon>
        <taxon>Bacteroidota</taxon>
        <taxon>Cytophagia</taxon>
        <taxon>Cytophagales</taxon>
        <taxon>Persicobacteraceae</taxon>
        <taxon>Fulvitalea</taxon>
    </lineage>
</organism>
<evidence type="ECO:0000259" key="1">
    <source>
        <dbReference type="Pfam" id="PF12697"/>
    </source>
</evidence>
<keyword evidence="2" id="KW-0378">Hydrolase</keyword>
<dbReference type="SUPFAM" id="SSF53474">
    <property type="entry name" value="alpha/beta-Hydrolases"/>
    <property type="match status" value="1"/>
</dbReference>
<dbReference type="KEGG" id="fax:FUAX_23620"/>
<dbReference type="Pfam" id="PF12697">
    <property type="entry name" value="Abhydrolase_6"/>
    <property type="match status" value="1"/>
</dbReference>
<reference evidence="2 3" key="1">
    <citation type="submission" date="2021-12" db="EMBL/GenBank/DDBJ databases">
        <title>Genome sequencing of bacteria with rrn-lacking chromosome and rrn-plasmid.</title>
        <authorList>
            <person name="Anda M."/>
            <person name="Iwasaki W."/>
        </authorList>
    </citation>
    <scope>NUCLEOTIDE SEQUENCE [LARGE SCALE GENOMIC DNA]</scope>
    <source>
        <strain evidence="2 3">DSM 100852</strain>
    </source>
</reference>
<dbReference type="PANTHER" id="PTHR43798:SF33">
    <property type="entry name" value="HYDROLASE, PUTATIVE (AFU_ORTHOLOGUE AFUA_2G14860)-RELATED"/>
    <property type="match status" value="1"/>
</dbReference>
<sequence>MINPKLIKKGVEGVIKRIYPLAENYAPNTARRFAMKLFSTPIKFKNSEGDLRCLAQANRNFTISADGKSIKVYVWGEDSEPAVLLMHGWSGKAMQLKKFISPLREKGFRVVAIDGPAHGDSSGRRTHLLEFATAITEVGKSIGGFKAVIGHSMGGTGTLLSIKYGLRPDVVVTVGAPSVGEWIFDAFAKKINATEVTGKYLKDQVRSKFGVDLEEVMPLAFSDLLDSTLSGMLVVHDRKDKEAVFRHAECLVDAVQKSELLDTKGLGHARILKNEGVVKKIVEFVAEKSKLG</sequence>
<dbReference type="PANTHER" id="PTHR43798">
    <property type="entry name" value="MONOACYLGLYCEROL LIPASE"/>
    <property type="match status" value="1"/>
</dbReference>
<accession>A0AAU9DC10</accession>
<gene>
    <name evidence="2" type="ORF">FUAX_23620</name>
</gene>
<evidence type="ECO:0000313" key="3">
    <source>
        <dbReference type="Proteomes" id="UP001348817"/>
    </source>
</evidence>
<proteinExistence type="predicted"/>
<protein>
    <submittedName>
        <fullName evidence="2">Alpha/beta hydrolase</fullName>
    </submittedName>
</protein>
<name>A0AAU9DC10_9BACT</name>
<dbReference type="GO" id="GO:0016787">
    <property type="term" value="F:hydrolase activity"/>
    <property type="evidence" value="ECO:0007669"/>
    <property type="project" value="UniProtKB-KW"/>
</dbReference>
<dbReference type="GO" id="GO:0016020">
    <property type="term" value="C:membrane"/>
    <property type="evidence" value="ECO:0007669"/>
    <property type="project" value="TreeGrafter"/>
</dbReference>
<dbReference type="EMBL" id="AP025314">
    <property type="protein sequence ID" value="BDD09930.1"/>
    <property type="molecule type" value="Genomic_DNA"/>
</dbReference>
<evidence type="ECO:0000313" key="2">
    <source>
        <dbReference type="EMBL" id="BDD09930.1"/>
    </source>
</evidence>
<keyword evidence="3" id="KW-1185">Reference proteome</keyword>
<dbReference type="AlphaFoldDB" id="A0AAU9DC10"/>
<dbReference type="RefSeq" id="WP_338391514.1">
    <property type="nucleotide sequence ID" value="NZ_AP025314.1"/>
</dbReference>